<protein>
    <submittedName>
        <fullName evidence="2">Uncharacterized protein</fullName>
    </submittedName>
</protein>
<feature type="signal peptide" evidence="1">
    <location>
        <begin position="1"/>
        <end position="22"/>
    </location>
</feature>
<evidence type="ECO:0000256" key="1">
    <source>
        <dbReference type="SAM" id="SignalP"/>
    </source>
</evidence>
<dbReference type="Proteomes" id="UP000078542">
    <property type="component" value="Unassembled WGS sequence"/>
</dbReference>
<feature type="chain" id="PRO_5007582149" evidence="1">
    <location>
        <begin position="23"/>
        <end position="92"/>
    </location>
</feature>
<organism evidence="2 3">
    <name type="scientific">Cyphomyrmex costatus</name>
    <dbReference type="NCBI Taxonomy" id="456900"/>
    <lineage>
        <taxon>Eukaryota</taxon>
        <taxon>Metazoa</taxon>
        <taxon>Ecdysozoa</taxon>
        <taxon>Arthropoda</taxon>
        <taxon>Hexapoda</taxon>
        <taxon>Insecta</taxon>
        <taxon>Pterygota</taxon>
        <taxon>Neoptera</taxon>
        <taxon>Endopterygota</taxon>
        <taxon>Hymenoptera</taxon>
        <taxon>Apocrita</taxon>
        <taxon>Aculeata</taxon>
        <taxon>Formicoidea</taxon>
        <taxon>Formicidae</taxon>
        <taxon>Myrmicinae</taxon>
        <taxon>Cyphomyrmex</taxon>
    </lineage>
</organism>
<accession>A0A151IGW6</accession>
<gene>
    <name evidence="2" type="ORF">ALC62_08537</name>
</gene>
<dbReference type="EMBL" id="KQ977661">
    <property type="protein sequence ID" value="KYN00679.1"/>
    <property type="molecule type" value="Genomic_DNA"/>
</dbReference>
<dbReference type="AlphaFoldDB" id="A0A151IGW6"/>
<proteinExistence type="predicted"/>
<sequence length="92" mass="10302">MRTFYTVLVLVILSASLGECWSFSNVAMSIDKLIRPQNNSQVLNINGNGSATSTASPEVTVQGRIIFVPRRNKVYCEPGQQVDRRGKCRQVW</sequence>
<evidence type="ECO:0000313" key="2">
    <source>
        <dbReference type="EMBL" id="KYN00679.1"/>
    </source>
</evidence>
<evidence type="ECO:0000313" key="3">
    <source>
        <dbReference type="Proteomes" id="UP000078542"/>
    </source>
</evidence>
<keyword evidence="3" id="KW-1185">Reference proteome</keyword>
<name>A0A151IGW6_9HYME</name>
<reference evidence="2 3" key="1">
    <citation type="submission" date="2016-03" db="EMBL/GenBank/DDBJ databases">
        <title>Cyphomyrmex costatus WGS genome.</title>
        <authorList>
            <person name="Nygaard S."/>
            <person name="Hu H."/>
            <person name="Boomsma J."/>
            <person name="Zhang G."/>
        </authorList>
    </citation>
    <scope>NUCLEOTIDE SEQUENCE [LARGE SCALE GENOMIC DNA]</scope>
    <source>
        <strain evidence="2">MS0001</strain>
        <tissue evidence="2">Whole body</tissue>
    </source>
</reference>
<keyword evidence="1" id="KW-0732">Signal</keyword>